<keyword evidence="2" id="KW-1185">Reference proteome</keyword>
<dbReference type="OrthoDB" id="707450at2"/>
<evidence type="ECO:0008006" key="3">
    <source>
        <dbReference type="Google" id="ProtNLM"/>
    </source>
</evidence>
<dbReference type="HOGENOM" id="CLU_138997_0_0_10"/>
<organism evidence="1 2">
    <name type="scientific">Psychroflexus torquis (strain ATCC 700755 / CIP 106069 / ACAM 623)</name>
    <dbReference type="NCBI Taxonomy" id="313595"/>
    <lineage>
        <taxon>Bacteria</taxon>
        <taxon>Pseudomonadati</taxon>
        <taxon>Bacteroidota</taxon>
        <taxon>Flavobacteriia</taxon>
        <taxon>Flavobacteriales</taxon>
        <taxon>Flavobacteriaceae</taxon>
        <taxon>Psychroflexus</taxon>
    </lineage>
</organism>
<evidence type="ECO:0000313" key="2">
    <source>
        <dbReference type="Proteomes" id="UP000008514"/>
    </source>
</evidence>
<dbReference type="RefSeq" id="WP_015023349.1">
    <property type="nucleotide sequence ID" value="NC_018721.1"/>
</dbReference>
<dbReference type="SUPFAM" id="SSF48452">
    <property type="entry name" value="TPR-like"/>
    <property type="match status" value="1"/>
</dbReference>
<proteinExistence type="predicted"/>
<sequence>MSESCMQHIESVWKEKTNSANQLFNERKLKEALMGYEEALCRAEVLNNHQLDAIEMGIPFMQVFAISCKNIAFTYEEMGEIEKGEKMLKRVIYYFMFLSKGQADDSVIQNELKMALLTYKHFADKNAIEPQDQQTVFANIQEHVKSTSTV</sequence>
<dbReference type="eggNOG" id="ENOG5031DEY">
    <property type="taxonomic scope" value="Bacteria"/>
</dbReference>
<reference evidence="1" key="1">
    <citation type="submission" date="2006-03" db="EMBL/GenBank/DDBJ databases">
        <authorList>
            <person name="Bowman J."/>
            <person name="Ferriera S."/>
            <person name="Johnson J."/>
            <person name="Kravitz S."/>
            <person name="Halpern A."/>
            <person name="Remington K."/>
            <person name="Beeson K."/>
            <person name="Tran B."/>
            <person name="Rogers Y.-H."/>
            <person name="Friedman R."/>
            <person name="Venter J.C."/>
        </authorList>
    </citation>
    <scope>NUCLEOTIDE SEQUENCE [LARGE SCALE GENOMIC DNA]</scope>
    <source>
        <strain evidence="1">ATCC 700755</strain>
    </source>
</reference>
<dbReference type="InterPro" id="IPR011990">
    <property type="entry name" value="TPR-like_helical_dom_sf"/>
</dbReference>
<name>K4IAT3_PSYTT</name>
<dbReference type="EMBL" id="CP003879">
    <property type="protein sequence ID" value="AFU67732.1"/>
    <property type="molecule type" value="Genomic_DNA"/>
</dbReference>
<reference evidence="1" key="2">
    <citation type="submission" date="2012-09" db="EMBL/GenBank/DDBJ databases">
        <title>The complete sequence of Psychroflexus torquis an extreme psychrophile from sea-ice that is stimulated by light.</title>
        <authorList>
            <person name="Feng S."/>
            <person name="Powell S.M."/>
            <person name="Bowman J.P."/>
        </authorList>
    </citation>
    <scope>NUCLEOTIDE SEQUENCE [LARGE SCALE GENOMIC DNA]</scope>
    <source>
        <strain evidence="1">ATCC 700755</strain>
    </source>
</reference>
<protein>
    <recommendedName>
        <fullName evidence="3">Tetratricopeptide repeat protein</fullName>
    </recommendedName>
</protein>
<dbReference type="STRING" id="313595.P700755_000727"/>
<dbReference type="KEGG" id="ptq:P700755_000727"/>
<accession>K4IAT3</accession>
<gene>
    <name evidence="1" type="ordered locus">P700755_000727</name>
</gene>
<dbReference type="AlphaFoldDB" id="K4IAT3"/>
<dbReference type="Proteomes" id="UP000008514">
    <property type="component" value="Chromosome"/>
</dbReference>
<evidence type="ECO:0000313" key="1">
    <source>
        <dbReference type="EMBL" id="AFU67732.1"/>
    </source>
</evidence>